<name>A0AAV1A5T6_VICFA</name>
<dbReference type="EMBL" id="OX451738">
    <property type="protein sequence ID" value="CAI8604305.1"/>
    <property type="molecule type" value="Genomic_DNA"/>
</dbReference>
<evidence type="ECO:0000313" key="1">
    <source>
        <dbReference type="EMBL" id="CAI8604305.1"/>
    </source>
</evidence>
<dbReference type="Gene3D" id="3.40.50.1100">
    <property type="match status" value="1"/>
</dbReference>
<organism evidence="1 2">
    <name type="scientific">Vicia faba</name>
    <name type="common">Broad bean</name>
    <name type="synonym">Faba vulgaris</name>
    <dbReference type="NCBI Taxonomy" id="3906"/>
    <lineage>
        <taxon>Eukaryota</taxon>
        <taxon>Viridiplantae</taxon>
        <taxon>Streptophyta</taxon>
        <taxon>Embryophyta</taxon>
        <taxon>Tracheophyta</taxon>
        <taxon>Spermatophyta</taxon>
        <taxon>Magnoliopsida</taxon>
        <taxon>eudicotyledons</taxon>
        <taxon>Gunneridae</taxon>
        <taxon>Pentapetalae</taxon>
        <taxon>rosids</taxon>
        <taxon>fabids</taxon>
        <taxon>Fabales</taxon>
        <taxon>Fabaceae</taxon>
        <taxon>Papilionoideae</taxon>
        <taxon>50 kb inversion clade</taxon>
        <taxon>NPAAA clade</taxon>
        <taxon>Hologalegina</taxon>
        <taxon>IRL clade</taxon>
        <taxon>Fabeae</taxon>
        <taxon>Vicia</taxon>
    </lineage>
</organism>
<dbReference type="PANTHER" id="PTHR10314">
    <property type="entry name" value="CYSTATHIONINE BETA-SYNTHASE"/>
    <property type="match status" value="1"/>
</dbReference>
<dbReference type="InterPro" id="IPR050214">
    <property type="entry name" value="Cys_Synth/Cystath_Beta-Synth"/>
</dbReference>
<evidence type="ECO:0000313" key="2">
    <source>
        <dbReference type="Proteomes" id="UP001157006"/>
    </source>
</evidence>
<sequence length="154" mass="17022">MGPCSSVKDRTSYSMITDAEEKGLITPGKSVLIEATSGNAGIRLSFLATILQKGMKGEVQKEEEILANTPNIYILQQFDNLVNPKTKERRLMEEEDDGVHSCGAIMKEEEAGISIAPSVKLQGRRRQLHVELGTSQTLIKPISSIRHHLPFFSN</sequence>
<dbReference type="AlphaFoldDB" id="A0AAV1A5T6"/>
<proteinExistence type="predicted"/>
<dbReference type="Proteomes" id="UP001157006">
    <property type="component" value="Chromosome 3"/>
</dbReference>
<accession>A0AAV1A5T6</accession>
<dbReference type="SUPFAM" id="SSF53686">
    <property type="entry name" value="Tryptophan synthase beta subunit-like PLP-dependent enzymes"/>
    <property type="match status" value="1"/>
</dbReference>
<dbReference type="InterPro" id="IPR036052">
    <property type="entry name" value="TrpB-like_PALP_sf"/>
</dbReference>
<protein>
    <submittedName>
        <fullName evidence="1">Uncharacterized protein</fullName>
    </submittedName>
</protein>
<reference evidence="1 2" key="1">
    <citation type="submission" date="2023-01" db="EMBL/GenBank/DDBJ databases">
        <authorList>
            <person name="Kreplak J."/>
        </authorList>
    </citation>
    <scope>NUCLEOTIDE SEQUENCE [LARGE SCALE GENOMIC DNA]</scope>
</reference>
<gene>
    <name evidence="1" type="ORF">VFH_III126480</name>
</gene>
<keyword evidence="2" id="KW-1185">Reference proteome</keyword>